<gene>
    <name evidence="1" type="ORF">A2242_04420</name>
</gene>
<dbReference type="NCBIfam" id="TIGR03573">
    <property type="entry name" value="WbuX"/>
    <property type="match status" value="1"/>
</dbReference>
<evidence type="ECO:0000313" key="2">
    <source>
        <dbReference type="Proteomes" id="UP000178925"/>
    </source>
</evidence>
<dbReference type="Gene3D" id="3.40.50.620">
    <property type="entry name" value="HUPs"/>
    <property type="match status" value="1"/>
</dbReference>
<dbReference type="STRING" id="1797995.A2242_04420"/>
<dbReference type="InterPro" id="IPR014729">
    <property type="entry name" value="Rossmann-like_a/b/a_fold"/>
</dbReference>
<dbReference type="InterPro" id="IPR020022">
    <property type="entry name" value="N-acetyl_sugar_amidoTrfase"/>
</dbReference>
<protein>
    <submittedName>
        <fullName evidence="1">LPS biosynthesis protein</fullName>
    </submittedName>
</protein>
<accession>A0A1F5SL34</accession>
<organism evidence="1 2">
    <name type="scientific">Candidatus Falkowbacteria bacterium RIFOXYA2_FULL_47_9</name>
    <dbReference type="NCBI Taxonomy" id="1797995"/>
    <lineage>
        <taxon>Bacteria</taxon>
        <taxon>Candidatus Falkowiibacteriota</taxon>
    </lineage>
</organism>
<dbReference type="SUPFAM" id="SSF52402">
    <property type="entry name" value="Adenine nucleotide alpha hydrolases-like"/>
    <property type="match status" value="1"/>
</dbReference>
<comment type="caution">
    <text evidence="1">The sequence shown here is derived from an EMBL/GenBank/DDBJ whole genome shotgun (WGS) entry which is preliminary data.</text>
</comment>
<sequence length="390" mass="45061">MDKQLSQQPKEIKFCKKCVVSNQRPRITFNAEGVCSACEYAWRKHSVIDWHQREQELVDLLDRHRSKDGSYDVVVPGSGGKDSTYTAHMLKTKYGMHPVVVTWAPFMYTDIGWKNFQNFVRSGFDVLNCFQNGALHRKLARVAFELKGDAWEPFGFGQKAYAFHIALKFGIPLIFYGENGEVEYGGSTKNADKPDESPVDWINLHYKGSGVDELVKAGLEIGIFSPQEITPKSFDLYKAPPLEEIEKAGVQMHWWSYYNKWVPQENFYYSVKHAGFSANPDGRSEGTYSKYASLDDKTDGFHFYLAFIKFGIGRATSDAAHEIRDGHITREEGVALVRRFDGEFPAKYFKEFLDYLDITEEHFWEIVDRYRSPHLWEHVNGEWKLKHRVS</sequence>
<proteinExistence type="predicted"/>
<evidence type="ECO:0000313" key="1">
    <source>
        <dbReference type="EMBL" id="OGF27384.1"/>
    </source>
</evidence>
<reference evidence="1 2" key="1">
    <citation type="journal article" date="2016" name="Nat. Commun.">
        <title>Thousands of microbial genomes shed light on interconnected biogeochemical processes in an aquifer system.</title>
        <authorList>
            <person name="Anantharaman K."/>
            <person name="Brown C.T."/>
            <person name="Hug L.A."/>
            <person name="Sharon I."/>
            <person name="Castelle C.J."/>
            <person name="Probst A.J."/>
            <person name="Thomas B.C."/>
            <person name="Singh A."/>
            <person name="Wilkins M.J."/>
            <person name="Karaoz U."/>
            <person name="Brodie E.L."/>
            <person name="Williams K.H."/>
            <person name="Hubbard S.S."/>
            <person name="Banfield J.F."/>
        </authorList>
    </citation>
    <scope>NUCLEOTIDE SEQUENCE [LARGE SCALE GENOMIC DNA]</scope>
</reference>
<dbReference type="Proteomes" id="UP000178925">
    <property type="component" value="Unassembled WGS sequence"/>
</dbReference>
<dbReference type="EMBL" id="MFGC01000025">
    <property type="protein sequence ID" value="OGF27384.1"/>
    <property type="molecule type" value="Genomic_DNA"/>
</dbReference>
<name>A0A1F5SL34_9BACT</name>
<dbReference type="AlphaFoldDB" id="A0A1F5SL34"/>